<comment type="caution">
    <text evidence="3">The sequence shown here is derived from an EMBL/GenBank/DDBJ whole genome shotgun (WGS) entry which is preliminary data.</text>
</comment>
<dbReference type="AlphaFoldDB" id="M3E3R1"/>
<dbReference type="Proteomes" id="UP000011754">
    <property type="component" value="Unassembled WGS sequence"/>
</dbReference>
<accession>M3E3R1</accession>
<sequence>MGVLVYHNSGLLRPSAPLKTLGERNEKSRNQIRRNRLWKKTLEVIRIGDNSLHQRQQFSTTEIGISKLINWLNPNDVVGLEAGSQSFRIAKSILNKGIQVIVLNPGDLATIYQSLKKTDKEDSLKIARLIQRFPIEELPVVPIPNDEEEDNRRLCNGTRELDKATNAK</sequence>
<evidence type="ECO:0000256" key="1">
    <source>
        <dbReference type="SAM" id="MobiDB-lite"/>
    </source>
</evidence>
<evidence type="ECO:0000259" key="2">
    <source>
        <dbReference type="Pfam" id="PF01548"/>
    </source>
</evidence>
<organism evidence="3 4">
    <name type="scientific">Leptospira interrogans serovar Lora str. TE 1992</name>
    <dbReference type="NCBI Taxonomy" id="1193028"/>
    <lineage>
        <taxon>Bacteria</taxon>
        <taxon>Pseudomonadati</taxon>
        <taxon>Spirochaetota</taxon>
        <taxon>Spirochaetia</taxon>
        <taxon>Leptospirales</taxon>
        <taxon>Leptospiraceae</taxon>
        <taxon>Leptospira</taxon>
    </lineage>
</organism>
<gene>
    <name evidence="3" type="ORF">LEP1GSC067_4249</name>
</gene>
<dbReference type="PANTHER" id="PTHR33055">
    <property type="entry name" value="TRANSPOSASE FOR INSERTION SEQUENCE ELEMENT IS1111A"/>
    <property type="match status" value="1"/>
</dbReference>
<evidence type="ECO:0000313" key="3">
    <source>
        <dbReference type="EMBL" id="EMF41670.1"/>
    </source>
</evidence>
<dbReference type="Pfam" id="PF01548">
    <property type="entry name" value="DEDD_Tnp_IS110"/>
    <property type="match status" value="1"/>
</dbReference>
<dbReference type="GO" id="GO:0004803">
    <property type="term" value="F:transposase activity"/>
    <property type="evidence" value="ECO:0007669"/>
    <property type="project" value="InterPro"/>
</dbReference>
<evidence type="ECO:0000313" key="4">
    <source>
        <dbReference type="Proteomes" id="UP000011754"/>
    </source>
</evidence>
<dbReference type="GO" id="GO:0006313">
    <property type="term" value="P:DNA transposition"/>
    <property type="evidence" value="ECO:0007669"/>
    <property type="project" value="InterPro"/>
</dbReference>
<dbReference type="InterPro" id="IPR002525">
    <property type="entry name" value="Transp_IS110-like_N"/>
</dbReference>
<protein>
    <submittedName>
        <fullName evidence="3">Transposase</fullName>
    </submittedName>
</protein>
<name>M3E3R1_LEPIR</name>
<dbReference type="GO" id="GO:0003677">
    <property type="term" value="F:DNA binding"/>
    <property type="evidence" value="ECO:0007669"/>
    <property type="project" value="InterPro"/>
</dbReference>
<reference evidence="3 4" key="1">
    <citation type="submission" date="2013-01" db="EMBL/GenBank/DDBJ databases">
        <authorList>
            <person name="Harkins D.M."/>
            <person name="Durkin A.S."/>
            <person name="Brinkac L.M."/>
            <person name="Haft D.H."/>
            <person name="Selengut J.D."/>
            <person name="Sanka R."/>
            <person name="DePew J."/>
            <person name="Purushe J."/>
            <person name="Hartskeerl R.A."/>
            <person name="Ahmed A."/>
            <person name="van der Linden H."/>
            <person name="Goris M.G.A."/>
            <person name="Vinetz J.M."/>
            <person name="Sutton G.G."/>
            <person name="Nierman W.C."/>
            <person name="Fouts D.E."/>
        </authorList>
    </citation>
    <scope>NUCLEOTIDE SEQUENCE [LARGE SCALE GENOMIC DNA]</scope>
    <source>
        <strain evidence="3 4">TE 1992</strain>
    </source>
</reference>
<proteinExistence type="predicted"/>
<feature type="compositionally biased region" description="Basic and acidic residues" evidence="1">
    <location>
        <begin position="159"/>
        <end position="168"/>
    </location>
</feature>
<dbReference type="EMBL" id="AKWW02000057">
    <property type="protein sequence ID" value="EMF41670.1"/>
    <property type="molecule type" value="Genomic_DNA"/>
</dbReference>
<dbReference type="PANTHER" id="PTHR33055:SF3">
    <property type="entry name" value="PUTATIVE TRANSPOSASE FOR IS117-RELATED"/>
    <property type="match status" value="1"/>
</dbReference>
<feature type="region of interest" description="Disordered" evidence="1">
    <location>
        <begin position="146"/>
        <end position="168"/>
    </location>
</feature>
<dbReference type="InterPro" id="IPR047650">
    <property type="entry name" value="Transpos_IS110"/>
</dbReference>
<feature type="domain" description="Transposase IS110-like N-terminal" evidence="2">
    <location>
        <begin position="50"/>
        <end position="140"/>
    </location>
</feature>